<gene>
    <name evidence="7" type="primary">mraY</name>
    <name evidence="9" type="ORF">H9661_01725</name>
</gene>
<dbReference type="Pfam" id="PF00953">
    <property type="entry name" value="Glycos_transf_4"/>
    <property type="match status" value="1"/>
</dbReference>
<feature type="transmembrane region" description="Helical" evidence="7">
    <location>
        <begin position="56"/>
        <end position="79"/>
    </location>
</feature>
<dbReference type="EC" id="2.7.8.13" evidence="7 8"/>
<evidence type="ECO:0000256" key="6">
    <source>
        <dbReference type="ARBA" id="ARBA00023136"/>
    </source>
</evidence>
<feature type="transmembrane region" description="Helical" evidence="7">
    <location>
        <begin position="182"/>
        <end position="199"/>
    </location>
</feature>
<feature type="transmembrane region" description="Helical" evidence="7">
    <location>
        <begin position="230"/>
        <end position="251"/>
    </location>
</feature>
<dbReference type="InterPro" id="IPR000715">
    <property type="entry name" value="Glycosyl_transferase_4"/>
</dbReference>
<comment type="cofactor">
    <cofactor evidence="7">
        <name>Mg(2+)</name>
        <dbReference type="ChEBI" id="CHEBI:18420"/>
    </cofactor>
</comment>
<comment type="catalytic activity">
    <reaction evidence="7">
        <text>UDP-N-acetyl-alpha-D-muramoyl-L-alanyl-gamma-D-glutamyl-meso-2,6-diaminopimeloyl-D-alanyl-D-alanine + di-trans,octa-cis-undecaprenyl phosphate = di-trans,octa-cis-undecaprenyl diphospho-N-acetyl-alpha-D-muramoyl-L-alanyl-D-glutamyl-meso-2,6-diaminopimeloyl-D-alanyl-D-alanine + UMP</text>
        <dbReference type="Rhea" id="RHEA:28386"/>
        <dbReference type="ChEBI" id="CHEBI:57865"/>
        <dbReference type="ChEBI" id="CHEBI:60392"/>
        <dbReference type="ChEBI" id="CHEBI:61386"/>
        <dbReference type="ChEBI" id="CHEBI:61387"/>
        <dbReference type="EC" id="2.7.8.13"/>
    </reaction>
</comment>
<comment type="pathway">
    <text evidence="7">Cell wall biogenesis; peptidoglycan biosynthesis.</text>
</comment>
<dbReference type="HAMAP" id="MF_00038">
    <property type="entry name" value="MraY"/>
    <property type="match status" value="1"/>
</dbReference>
<protein>
    <recommendedName>
        <fullName evidence="7 8">Phospho-N-acetylmuramoyl-pentapeptide-transferase</fullName>
        <ecNumber evidence="7 8">2.7.8.13</ecNumber>
    </recommendedName>
    <alternativeName>
        <fullName evidence="7">UDP-MurNAc-pentapeptide phosphotransferase</fullName>
    </alternativeName>
</protein>
<keyword evidence="5 7" id="KW-1133">Transmembrane helix</keyword>
<feature type="transmembrane region" description="Helical" evidence="7">
    <location>
        <begin position="85"/>
        <end position="105"/>
    </location>
</feature>
<keyword evidence="10" id="KW-1185">Reference proteome</keyword>
<comment type="similarity">
    <text evidence="2 7">Belongs to the glycosyltransferase 4 family. MraY subfamily.</text>
</comment>
<dbReference type="PANTHER" id="PTHR22926:SF5">
    <property type="entry name" value="PHOSPHO-N-ACETYLMURAMOYL-PENTAPEPTIDE-TRANSFERASE HOMOLOG"/>
    <property type="match status" value="1"/>
</dbReference>
<comment type="subcellular location">
    <subcellularLocation>
        <location evidence="7">Cell membrane</location>
        <topology evidence="7">Multi-pass membrane protein</topology>
    </subcellularLocation>
    <subcellularLocation>
        <location evidence="1">Membrane</location>
        <topology evidence="1">Multi-pass membrane protein</topology>
    </subcellularLocation>
</comment>
<evidence type="ECO:0000256" key="7">
    <source>
        <dbReference type="HAMAP-Rule" id="MF_00038"/>
    </source>
</evidence>
<comment type="caution">
    <text evidence="9">The sequence shown here is derived from an EMBL/GenBank/DDBJ whole genome shotgun (WGS) entry which is preliminary data.</text>
</comment>
<proteinExistence type="inferred from homology"/>
<dbReference type="InterPro" id="IPR018480">
    <property type="entry name" value="PNAcMuramoyl-5peptid_Trfase_CS"/>
</dbReference>
<keyword evidence="4 7" id="KW-0812">Transmembrane</keyword>
<name>A0ABR8PPG5_9CLOT</name>
<dbReference type="CDD" id="cd06852">
    <property type="entry name" value="GT_MraY"/>
    <property type="match status" value="1"/>
</dbReference>
<keyword evidence="7" id="KW-1003">Cell membrane</keyword>
<keyword evidence="7" id="KW-0479">Metal-binding</keyword>
<keyword evidence="7" id="KW-0131">Cell cycle</keyword>
<evidence type="ECO:0000256" key="4">
    <source>
        <dbReference type="ARBA" id="ARBA00022692"/>
    </source>
</evidence>
<comment type="function">
    <text evidence="7">Catalyzes the initial step of the lipid cycle reactions in the biosynthesis of the cell wall peptidoglycan: transfers peptidoglycan precursor phospho-MurNAc-pentapeptide from UDP-MurNAc-pentapeptide onto the lipid carrier undecaprenyl phosphate, yielding undecaprenyl-pyrophosphoryl-MurNAc-pentapeptide, known as lipid I.</text>
</comment>
<accession>A0ABR8PPG5</accession>
<keyword evidence="7" id="KW-0573">Peptidoglycan synthesis</keyword>
<dbReference type="PROSITE" id="PS01348">
    <property type="entry name" value="MRAY_2"/>
    <property type="match status" value="1"/>
</dbReference>
<dbReference type="PANTHER" id="PTHR22926">
    <property type="entry name" value="PHOSPHO-N-ACETYLMURAMOYL-PENTAPEPTIDE-TRANSFERASE"/>
    <property type="match status" value="1"/>
</dbReference>
<feature type="transmembrane region" description="Helical" evidence="7">
    <location>
        <begin position="13"/>
        <end position="35"/>
    </location>
</feature>
<evidence type="ECO:0000256" key="8">
    <source>
        <dbReference type="NCBIfam" id="TIGR00445"/>
    </source>
</evidence>
<keyword evidence="7" id="KW-0132">Cell division</keyword>
<evidence type="ECO:0000256" key="2">
    <source>
        <dbReference type="ARBA" id="ARBA00005583"/>
    </source>
</evidence>
<evidence type="ECO:0000313" key="9">
    <source>
        <dbReference type="EMBL" id="MBD7910063.1"/>
    </source>
</evidence>
<keyword evidence="7" id="KW-0961">Cell wall biogenesis/degradation</keyword>
<evidence type="ECO:0000313" key="10">
    <source>
        <dbReference type="Proteomes" id="UP000627781"/>
    </source>
</evidence>
<sequence length="324" mass="35612">MGEFLNQFFNNKIILAFFMGFIISIILGPLIIPVLHKLKFGQNIRKEGPKSHLKKAGTPTIGGLIFIFSIVLVMIFMRYDLSDKAMVVLYGTLAFGLIGFLDDLLKIIHKDNEGLKAGQKFTLQLIFSTAIAIYGYKVTGTTISIPFIDFQWNMGWFYIPFVIFYFAAITNAVNLTDGLDGLATSVTVLVLTFFSIVSFKLGAYSVSVFAIGLTGALLGFLKFNAFPAKIFMGDTGSLALGGAIATIMLVLKTPLLAIIVGGIYVIETLSVIIQVTSFKLTGKRVFKMAPIHHHFEQIGWSEVKIVTIFSVITFVLCILGFISL</sequence>
<keyword evidence="7" id="KW-0460">Magnesium</keyword>
<feature type="transmembrane region" description="Helical" evidence="7">
    <location>
        <begin position="156"/>
        <end position="175"/>
    </location>
</feature>
<evidence type="ECO:0000256" key="5">
    <source>
        <dbReference type="ARBA" id="ARBA00022989"/>
    </source>
</evidence>
<dbReference type="Proteomes" id="UP000627781">
    <property type="component" value="Unassembled WGS sequence"/>
</dbReference>
<dbReference type="NCBIfam" id="TIGR00445">
    <property type="entry name" value="mraY"/>
    <property type="match status" value="1"/>
</dbReference>
<feature type="transmembrane region" description="Helical" evidence="7">
    <location>
        <begin position="257"/>
        <end position="282"/>
    </location>
</feature>
<dbReference type="EMBL" id="JACSRA010000002">
    <property type="protein sequence ID" value="MBD7910063.1"/>
    <property type="molecule type" value="Genomic_DNA"/>
</dbReference>
<keyword evidence="3 7" id="KW-0808">Transferase</keyword>
<evidence type="ECO:0000256" key="1">
    <source>
        <dbReference type="ARBA" id="ARBA00004141"/>
    </source>
</evidence>
<feature type="transmembrane region" description="Helical" evidence="7">
    <location>
        <begin position="303"/>
        <end position="322"/>
    </location>
</feature>
<reference evidence="9 10" key="1">
    <citation type="submission" date="2020-08" db="EMBL/GenBank/DDBJ databases">
        <title>A Genomic Blueprint of the Chicken Gut Microbiome.</title>
        <authorList>
            <person name="Gilroy R."/>
            <person name="Ravi A."/>
            <person name="Getino M."/>
            <person name="Pursley I."/>
            <person name="Horton D.L."/>
            <person name="Alikhan N.-F."/>
            <person name="Baker D."/>
            <person name="Gharbi K."/>
            <person name="Hall N."/>
            <person name="Watson M."/>
            <person name="Adriaenssens E.M."/>
            <person name="Foster-Nyarko E."/>
            <person name="Jarju S."/>
            <person name="Secka A."/>
            <person name="Antonio M."/>
            <person name="Oren A."/>
            <person name="Chaudhuri R."/>
            <person name="La Ragione R.M."/>
            <person name="Hildebrand F."/>
            <person name="Pallen M.J."/>
        </authorList>
    </citation>
    <scope>NUCLEOTIDE SEQUENCE [LARGE SCALE GENOMIC DNA]</scope>
    <source>
        <strain evidence="9 10">Sa3CVN1</strain>
    </source>
</reference>
<keyword evidence="7" id="KW-0133">Cell shape</keyword>
<organism evidence="9 10">
    <name type="scientific">Clostridium cibarium</name>
    <dbReference type="NCBI Taxonomy" id="2762247"/>
    <lineage>
        <taxon>Bacteria</taxon>
        <taxon>Bacillati</taxon>
        <taxon>Bacillota</taxon>
        <taxon>Clostridia</taxon>
        <taxon>Eubacteriales</taxon>
        <taxon>Clostridiaceae</taxon>
        <taxon>Clostridium</taxon>
    </lineage>
</organism>
<feature type="transmembrane region" description="Helical" evidence="7">
    <location>
        <begin position="117"/>
        <end position="136"/>
    </location>
</feature>
<evidence type="ECO:0000256" key="3">
    <source>
        <dbReference type="ARBA" id="ARBA00022679"/>
    </source>
</evidence>
<dbReference type="InterPro" id="IPR003524">
    <property type="entry name" value="PNAcMuramoyl-5peptid_Trfase"/>
</dbReference>
<dbReference type="GO" id="GO:0016740">
    <property type="term" value="F:transferase activity"/>
    <property type="evidence" value="ECO:0007669"/>
    <property type="project" value="UniProtKB-KW"/>
</dbReference>
<dbReference type="RefSeq" id="WP_191767556.1">
    <property type="nucleotide sequence ID" value="NZ_JACSRA010000002.1"/>
</dbReference>
<keyword evidence="6 7" id="KW-0472">Membrane</keyword>